<organism evidence="3 4">
    <name type="scientific">Pseudocercospora musae</name>
    <dbReference type="NCBI Taxonomy" id="113226"/>
    <lineage>
        <taxon>Eukaryota</taxon>
        <taxon>Fungi</taxon>
        <taxon>Dikarya</taxon>
        <taxon>Ascomycota</taxon>
        <taxon>Pezizomycotina</taxon>
        <taxon>Dothideomycetes</taxon>
        <taxon>Dothideomycetidae</taxon>
        <taxon>Mycosphaerellales</taxon>
        <taxon>Mycosphaerellaceae</taxon>
        <taxon>Pseudocercospora</taxon>
    </lineage>
</organism>
<dbReference type="Proteomes" id="UP000073492">
    <property type="component" value="Unassembled WGS sequence"/>
</dbReference>
<feature type="compositionally biased region" description="Polar residues" evidence="1">
    <location>
        <begin position="1"/>
        <end position="27"/>
    </location>
</feature>
<feature type="region of interest" description="Disordered" evidence="1">
    <location>
        <begin position="1"/>
        <end position="80"/>
    </location>
</feature>
<proteinExistence type="predicted"/>
<evidence type="ECO:0000256" key="2">
    <source>
        <dbReference type="SAM" id="Phobius"/>
    </source>
</evidence>
<comment type="caution">
    <text evidence="3">The sequence shown here is derived from an EMBL/GenBank/DDBJ whole genome shotgun (WGS) entry which is preliminary data.</text>
</comment>
<feature type="transmembrane region" description="Helical" evidence="2">
    <location>
        <begin position="87"/>
        <end position="108"/>
    </location>
</feature>
<keyword evidence="2" id="KW-0812">Transmembrane</keyword>
<evidence type="ECO:0000313" key="3">
    <source>
        <dbReference type="EMBL" id="KXT11367.1"/>
    </source>
</evidence>
<keyword evidence="2" id="KW-1133">Transmembrane helix</keyword>
<dbReference type="EMBL" id="LFZO01000205">
    <property type="protein sequence ID" value="KXT11367.1"/>
    <property type="molecule type" value="Genomic_DNA"/>
</dbReference>
<accession>A0A139I9D9</accession>
<name>A0A139I9D9_9PEZI</name>
<dbReference type="AlphaFoldDB" id="A0A139I9D9"/>
<keyword evidence="2" id="KW-0472">Membrane</keyword>
<keyword evidence="4" id="KW-1185">Reference proteome</keyword>
<evidence type="ECO:0000313" key="4">
    <source>
        <dbReference type="Proteomes" id="UP000073492"/>
    </source>
</evidence>
<protein>
    <submittedName>
        <fullName evidence="3">Uncharacterized protein</fullName>
    </submittedName>
</protein>
<reference evidence="3 4" key="1">
    <citation type="submission" date="2015-07" db="EMBL/GenBank/DDBJ databases">
        <title>Comparative genomics of the Sigatoka disease complex on banana suggests a link between parallel evolutionary changes in Pseudocercospora fijiensis and Pseudocercospora eumusae and increased virulence on the banana host.</title>
        <authorList>
            <person name="Chang T.-C."/>
            <person name="Salvucci A."/>
            <person name="Crous P.W."/>
            <person name="Stergiopoulos I."/>
        </authorList>
    </citation>
    <scope>NUCLEOTIDE SEQUENCE [LARGE SCALE GENOMIC DNA]</scope>
    <source>
        <strain evidence="3 4">CBS 116634</strain>
    </source>
</reference>
<feature type="compositionally biased region" description="Pro residues" evidence="1">
    <location>
        <begin position="63"/>
        <end position="77"/>
    </location>
</feature>
<gene>
    <name evidence="3" type="ORF">AC579_9475</name>
</gene>
<evidence type="ECO:0000256" key="1">
    <source>
        <dbReference type="SAM" id="MobiDB-lite"/>
    </source>
</evidence>
<sequence>MPSRLTSFGRSQSPPRSFSVSRPGQPSSPYPDQELRSPTTFGAPGTPHSIHSTTGLLPQSSDLPPPQQYNPQPQQPPPRREPLCERYLLLLVFSWAAAVSGWVVWIYVTKERWCKEKAW</sequence>